<feature type="domain" description="Amino acid transporter transmembrane" evidence="6">
    <location>
        <begin position="22"/>
        <end position="231"/>
    </location>
</feature>
<dbReference type="EMBL" id="JBBJCI010000018">
    <property type="protein sequence ID" value="KAK7254781.1"/>
    <property type="molecule type" value="Genomic_DNA"/>
</dbReference>
<feature type="transmembrane region" description="Helical" evidence="5">
    <location>
        <begin position="172"/>
        <end position="196"/>
    </location>
</feature>
<dbReference type="Proteomes" id="UP001363151">
    <property type="component" value="Unassembled WGS sequence"/>
</dbReference>
<organism evidence="7 8">
    <name type="scientific">Aureococcus anophagefferens</name>
    <name type="common">Harmful bloom alga</name>
    <dbReference type="NCBI Taxonomy" id="44056"/>
    <lineage>
        <taxon>Eukaryota</taxon>
        <taxon>Sar</taxon>
        <taxon>Stramenopiles</taxon>
        <taxon>Ochrophyta</taxon>
        <taxon>Pelagophyceae</taxon>
        <taxon>Pelagomonadales</taxon>
        <taxon>Pelagomonadaceae</taxon>
        <taxon>Aureococcus</taxon>
    </lineage>
</organism>
<keyword evidence="8" id="KW-1185">Reference proteome</keyword>
<dbReference type="Pfam" id="PF01490">
    <property type="entry name" value="Aa_trans"/>
    <property type="match status" value="1"/>
</dbReference>
<evidence type="ECO:0000256" key="2">
    <source>
        <dbReference type="ARBA" id="ARBA00022692"/>
    </source>
</evidence>
<comment type="caution">
    <text evidence="7">The sequence shown here is derived from an EMBL/GenBank/DDBJ whole genome shotgun (WGS) entry which is preliminary data.</text>
</comment>
<keyword evidence="2 5" id="KW-0812">Transmembrane</keyword>
<name>A0ABR1GFD3_AURAN</name>
<evidence type="ECO:0000256" key="1">
    <source>
        <dbReference type="ARBA" id="ARBA00004141"/>
    </source>
</evidence>
<evidence type="ECO:0000256" key="4">
    <source>
        <dbReference type="ARBA" id="ARBA00023136"/>
    </source>
</evidence>
<accession>A0ABR1GFD3</accession>
<evidence type="ECO:0000313" key="8">
    <source>
        <dbReference type="Proteomes" id="UP001363151"/>
    </source>
</evidence>
<protein>
    <submittedName>
        <fullName evidence="7">Cullin-like protein</fullName>
    </submittedName>
</protein>
<evidence type="ECO:0000259" key="6">
    <source>
        <dbReference type="Pfam" id="PF01490"/>
    </source>
</evidence>
<dbReference type="InterPro" id="IPR013057">
    <property type="entry name" value="AA_transpt_TM"/>
</dbReference>
<evidence type="ECO:0000256" key="3">
    <source>
        <dbReference type="ARBA" id="ARBA00022989"/>
    </source>
</evidence>
<sequence length="302" mass="30804">MTSEKAALVDDVEAGGRGGGDATFGMTVITLMKICVGTGVLAVPHAFSGAGVVPGFGMLFALLCWNDWSANRLLACRDLLSDDERRRFEAPGGEVAASEHWRAVAGPRVATSVEVCLCVLMFGVATAYFVALHDFLAATPLGPALARAPGASTRSRAACLALPLSLVDDIGALAYAGAAGLCAIFVSFACIVTYGVEERTAVGWAQADGFTWMTPTSVSALASGFGVLAFASAAAAARVAFLAYAATGAGVARLYDGLPCAPDGVAGNVLDDLPRGAPWTTGAGRRGRDVRGLALSRRPSAS</sequence>
<dbReference type="PANTHER" id="PTHR22950">
    <property type="entry name" value="AMINO ACID TRANSPORTER"/>
    <property type="match status" value="1"/>
</dbReference>
<feature type="transmembrane region" description="Helical" evidence="5">
    <location>
        <begin position="46"/>
        <end position="65"/>
    </location>
</feature>
<keyword evidence="4 5" id="KW-0472">Membrane</keyword>
<evidence type="ECO:0000256" key="5">
    <source>
        <dbReference type="SAM" id="Phobius"/>
    </source>
</evidence>
<feature type="transmembrane region" description="Helical" evidence="5">
    <location>
        <begin position="109"/>
        <end position="131"/>
    </location>
</feature>
<evidence type="ECO:0000313" key="7">
    <source>
        <dbReference type="EMBL" id="KAK7254781.1"/>
    </source>
</evidence>
<keyword evidence="3 5" id="KW-1133">Transmembrane helix</keyword>
<comment type="subcellular location">
    <subcellularLocation>
        <location evidence="1">Membrane</location>
        <topology evidence="1">Multi-pass membrane protein</topology>
    </subcellularLocation>
</comment>
<gene>
    <name evidence="7" type="primary">CUL9</name>
    <name evidence="7" type="ORF">SO694_00131062</name>
</gene>
<proteinExistence type="predicted"/>
<reference evidence="7 8" key="1">
    <citation type="submission" date="2024-03" db="EMBL/GenBank/DDBJ databases">
        <title>Aureococcus anophagefferens CCMP1851 and Kratosvirus quantuckense: Draft genome of a second virus-susceptible host strain in the model system.</title>
        <authorList>
            <person name="Chase E."/>
            <person name="Truchon A.R."/>
            <person name="Schepens W."/>
            <person name="Wilhelm S.W."/>
        </authorList>
    </citation>
    <scope>NUCLEOTIDE SEQUENCE [LARGE SCALE GENOMIC DNA]</scope>
    <source>
        <strain evidence="7 8">CCMP1851</strain>
    </source>
</reference>